<evidence type="ECO:0000256" key="4">
    <source>
        <dbReference type="ARBA" id="ARBA00023125"/>
    </source>
</evidence>
<evidence type="ECO:0000259" key="9">
    <source>
        <dbReference type="PROSITE" id="PS51755"/>
    </source>
</evidence>
<comment type="caution">
    <text evidence="10">The sequence shown here is derived from an EMBL/GenBank/DDBJ whole genome shotgun (WGS) entry which is preliminary data.</text>
</comment>
<reference evidence="10 11" key="1">
    <citation type="submission" date="2011-11" db="EMBL/GenBank/DDBJ databases">
        <title>Whole genome shotgun sequence of Gordonia amarae NBRC 15530.</title>
        <authorList>
            <person name="Takarada H."/>
            <person name="Hosoyama A."/>
            <person name="Tsuchikane K."/>
            <person name="Katsumata H."/>
            <person name="Yamazaki S."/>
            <person name="Fujita N."/>
        </authorList>
    </citation>
    <scope>NUCLEOTIDE SEQUENCE [LARGE SCALE GENOMIC DNA]</scope>
    <source>
        <strain evidence="10 11">NBRC 15530</strain>
    </source>
</reference>
<evidence type="ECO:0000256" key="5">
    <source>
        <dbReference type="ARBA" id="ARBA00023163"/>
    </source>
</evidence>
<evidence type="ECO:0000313" key="11">
    <source>
        <dbReference type="Proteomes" id="UP000006023"/>
    </source>
</evidence>
<dbReference type="PANTHER" id="PTHR48111:SF4">
    <property type="entry name" value="DNA-BINDING DUAL TRANSCRIPTIONAL REGULATOR OMPR"/>
    <property type="match status" value="1"/>
</dbReference>
<keyword evidence="2" id="KW-0902">Two-component regulatory system</keyword>
<dbReference type="InterPro" id="IPR001867">
    <property type="entry name" value="OmpR/PhoB-type_DNA-bd"/>
</dbReference>
<dbReference type="Gene3D" id="1.10.10.10">
    <property type="entry name" value="Winged helix-like DNA-binding domain superfamily/Winged helix DNA-binding domain"/>
    <property type="match status" value="1"/>
</dbReference>
<evidence type="ECO:0000259" key="8">
    <source>
        <dbReference type="PROSITE" id="PS50110"/>
    </source>
</evidence>
<dbReference type="STRING" id="1075090.GOAMR_09_00660"/>
<gene>
    <name evidence="10" type="ORF">GOAMR_09_00660</name>
</gene>
<dbReference type="InterPro" id="IPR011006">
    <property type="entry name" value="CheY-like_superfamily"/>
</dbReference>
<dbReference type="GO" id="GO:0000156">
    <property type="term" value="F:phosphorelay response regulator activity"/>
    <property type="evidence" value="ECO:0007669"/>
    <property type="project" value="TreeGrafter"/>
</dbReference>
<dbReference type="GO" id="GO:0005829">
    <property type="term" value="C:cytosol"/>
    <property type="evidence" value="ECO:0007669"/>
    <property type="project" value="TreeGrafter"/>
</dbReference>
<dbReference type="GO" id="GO:0032993">
    <property type="term" value="C:protein-DNA complex"/>
    <property type="evidence" value="ECO:0007669"/>
    <property type="project" value="TreeGrafter"/>
</dbReference>
<name>G7GK94_9ACTN</name>
<dbReference type="InterPro" id="IPR039420">
    <property type="entry name" value="WalR-like"/>
</dbReference>
<dbReference type="eggNOG" id="COG0745">
    <property type="taxonomic scope" value="Bacteria"/>
</dbReference>
<dbReference type="GO" id="GO:0006355">
    <property type="term" value="P:regulation of DNA-templated transcription"/>
    <property type="evidence" value="ECO:0007669"/>
    <property type="project" value="InterPro"/>
</dbReference>
<evidence type="ECO:0000256" key="1">
    <source>
        <dbReference type="ARBA" id="ARBA00022553"/>
    </source>
</evidence>
<dbReference type="Proteomes" id="UP000006023">
    <property type="component" value="Unassembled WGS sequence"/>
</dbReference>
<dbReference type="CDD" id="cd00383">
    <property type="entry name" value="trans_reg_C"/>
    <property type="match status" value="1"/>
</dbReference>
<evidence type="ECO:0000256" key="3">
    <source>
        <dbReference type="ARBA" id="ARBA00023015"/>
    </source>
</evidence>
<dbReference type="EMBL" id="BAED01000009">
    <property type="protein sequence ID" value="GAB04019.1"/>
    <property type="molecule type" value="Genomic_DNA"/>
</dbReference>
<feature type="DNA-binding region" description="OmpR/PhoB-type" evidence="7">
    <location>
        <begin position="134"/>
        <end position="232"/>
    </location>
</feature>
<organism evidence="10 11">
    <name type="scientific">Gordonia amarae NBRC 15530</name>
    <dbReference type="NCBI Taxonomy" id="1075090"/>
    <lineage>
        <taxon>Bacteria</taxon>
        <taxon>Bacillati</taxon>
        <taxon>Actinomycetota</taxon>
        <taxon>Actinomycetes</taxon>
        <taxon>Mycobacteriales</taxon>
        <taxon>Gordoniaceae</taxon>
        <taxon>Gordonia</taxon>
    </lineage>
</organism>
<dbReference type="InterPro" id="IPR001789">
    <property type="entry name" value="Sig_transdc_resp-reg_receiver"/>
</dbReference>
<keyword evidence="5" id="KW-0804">Transcription</keyword>
<dbReference type="RefSeq" id="WP_005182575.1">
    <property type="nucleotide sequence ID" value="NZ_BAED01000009.1"/>
</dbReference>
<evidence type="ECO:0000256" key="2">
    <source>
        <dbReference type="ARBA" id="ARBA00023012"/>
    </source>
</evidence>
<dbReference type="SMART" id="SM00448">
    <property type="entry name" value="REC"/>
    <property type="match status" value="1"/>
</dbReference>
<dbReference type="SMART" id="SM00862">
    <property type="entry name" value="Trans_reg_C"/>
    <property type="match status" value="1"/>
</dbReference>
<sequence length="250" mass="27557">MAATIVGRVNATVMIVEDDAAVRTAVGDYLRAAGYTVTAVADGGRARDELAGQTPDVVVLDRMLPIVGGDVLCGEIRKNSPQVMVIMLTALDSVAQRISGLERGADDYLVKPFSMRELQLRIETLLRRGQKSPLVPMEIGPFRIDPARRIAFLNNATIPLTTREYELLLFFARHPEEVFTRDDILREVWGWTFGEASTVTVHVRRLREKIEPEPRYPRYLLTEWGAGYRFTVAGGAGRASGAGRAGGSAR</sequence>
<feature type="domain" description="OmpR/PhoB-type" evidence="9">
    <location>
        <begin position="134"/>
        <end position="232"/>
    </location>
</feature>
<protein>
    <submittedName>
        <fullName evidence="10">Putative two-component response regulator</fullName>
    </submittedName>
</protein>
<evidence type="ECO:0000313" key="10">
    <source>
        <dbReference type="EMBL" id="GAB04019.1"/>
    </source>
</evidence>
<proteinExistence type="predicted"/>
<dbReference type="FunFam" id="1.10.10.10:FF:000018">
    <property type="entry name" value="DNA-binding response regulator ResD"/>
    <property type="match status" value="1"/>
</dbReference>
<feature type="modified residue" description="4-aspartylphosphate" evidence="6">
    <location>
        <position position="61"/>
    </location>
</feature>
<dbReference type="PROSITE" id="PS50110">
    <property type="entry name" value="RESPONSE_REGULATORY"/>
    <property type="match status" value="1"/>
</dbReference>
<accession>G7GK94</accession>
<keyword evidence="11" id="KW-1185">Reference proteome</keyword>
<evidence type="ECO:0000256" key="7">
    <source>
        <dbReference type="PROSITE-ProRule" id="PRU01091"/>
    </source>
</evidence>
<dbReference type="InterPro" id="IPR036388">
    <property type="entry name" value="WH-like_DNA-bd_sf"/>
</dbReference>
<dbReference type="Pfam" id="PF00072">
    <property type="entry name" value="Response_reg"/>
    <property type="match status" value="1"/>
</dbReference>
<evidence type="ECO:0000256" key="6">
    <source>
        <dbReference type="PROSITE-ProRule" id="PRU00169"/>
    </source>
</evidence>
<dbReference type="PROSITE" id="PS51755">
    <property type="entry name" value="OMPR_PHOB"/>
    <property type="match status" value="1"/>
</dbReference>
<dbReference type="SUPFAM" id="SSF52172">
    <property type="entry name" value="CheY-like"/>
    <property type="match status" value="1"/>
</dbReference>
<dbReference type="Pfam" id="PF00486">
    <property type="entry name" value="Trans_reg_C"/>
    <property type="match status" value="1"/>
</dbReference>
<dbReference type="PANTHER" id="PTHR48111">
    <property type="entry name" value="REGULATOR OF RPOS"/>
    <property type="match status" value="1"/>
</dbReference>
<dbReference type="Gene3D" id="6.10.250.690">
    <property type="match status" value="1"/>
</dbReference>
<feature type="domain" description="Response regulatory" evidence="8">
    <location>
        <begin position="12"/>
        <end position="126"/>
    </location>
</feature>
<dbReference type="Gene3D" id="3.40.50.2300">
    <property type="match status" value="1"/>
</dbReference>
<keyword evidence="4 7" id="KW-0238">DNA-binding</keyword>
<dbReference type="AlphaFoldDB" id="G7GK94"/>
<keyword evidence="1 6" id="KW-0597">Phosphoprotein</keyword>
<dbReference type="GO" id="GO:0000976">
    <property type="term" value="F:transcription cis-regulatory region binding"/>
    <property type="evidence" value="ECO:0007669"/>
    <property type="project" value="TreeGrafter"/>
</dbReference>
<keyword evidence="3" id="KW-0805">Transcription regulation</keyword>
<dbReference type="CDD" id="cd17574">
    <property type="entry name" value="REC_OmpR"/>
    <property type="match status" value="1"/>
</dbReference>